<sequence>MMNTKERIACEALTLFSSKGYSAVSVRDIARAVGIKESSIYNHYKGKQAIFDELVETYDARADAFFGQFASPEHLEGNVIENMAYMKTLDGLVDMVLVSVEQYLCDDYFFKFFRMLSIERFNNEKVQAIYQKMFIDGALDYQAQLFAWMIDNGYFVRADPQMAAMQFHGPIYMIFNQFEPGVTDMKAVMQTLERHVRQFAALYDVREKSHEAES</sequence>
<dbReference type="GO" id="GO:0003700">
    <property type="term" value="F:DNA-binding transcription factor activity"/>
    <property type="evidence" value="ECO:0007669"/>
    <property type="project" value="TreeGrafter"/>
</dbReference>
<dbReference type="PANTHER" id="PTHR30055:SF226">
    <property type="entry name" value="HTH-TYPE TRANSCRIPTIONAL REGULATOR PKSA"/>
    <property type="match status" value="1"/>
</dbReference>
<gene>
    <name evidence="4" type="ORF">CPZ25_012745</name>
</gene>
<organism evidence="4 5">
    <name type="scientific">Eubacterium maltosivorans</name>
    <dbReference type="NCBI Taxonomy" id="2041044"/>
    <lineage>
        <taxon>Bacteria</taxon>
        <taxon>Bacillati</taxon>
        <taxon>Bacillota</taxon>
        <taxon>Clostridia</taxon>
        <taxon>Eubacteriales</taxon>
        <taxon>Eubacteriaceae</taxon>
        <taxon>Eubacterium</taxon>
    </lineage>
</organism>
<dbReference type="Pfam" id="PF00440">
    <property type="entry name" value="TetR_N"/>
    <property type="match status" value="1"/>
</dbReference>
<dbReference type="SUPFAM" id="SSF46689">
    <property type="entry name" value="Homeodomain-like"/>
    <property type="match status" value="1"/>
</dbReference>
<evidence type="ECO:0000256" key="1">
    <source>
        <dbReference type="ARBA" id="ARBA00023125"/>
    </source>
</evidence>
<feature type="DNA-binding region" description="H-T-H motif" evidence="2">
    <location>
        <begin position="25"/>
        <end position="44"/>
    </location>
</feature>
<evidence type="ECO:0000313" key="5">
    <source>
        <dbReference type="Proteomes" id="UP000218387"/>
    </source>
</evidence>
<reference evidence="4 5" key="1">
    <citation type="submission" date="2018-05" db="EMBL/GenBank/DDBJ databases">
        <title>Genome comparison of Eubacterium sp.</title>
        <authorList>
            <person name="Feng Y."/>
            <person name="Sanchez-Andrea I."/>
            <person name="Stams A.J.M."/>
            <person name="De Vos W.M."/>
        </authorList>
    </citation>
    <scope>NUCLEOTIDE SEQUENCE [LARGE SCALE GENOMIC DNA]</scope>
    <source>
        <strain evidence="4 5">YI</strain>
    </source>
</reference>
<keyword evidence="1 2" id="KW-0238">DNA-binding</keyword>
<dbReference type="PANTHER" id="PTHR30055">
    <property type="entry name" value="HTH-TYPE TRANSCRIPTIONAL REGULATOR RUTR"/>
    <property type="match status" value="1"/>
</dbReference>
<dbReference type="EMBL" id="CP029487">
    <property type="protein sequence ID" value="QCT72153.1"/>
    <property type="molecule type" value="Genomic_DNA"/>
</dbReference>
<evidence type="ECO:0000259" key="3">
    <source>
        <dbReference type="PROSITE" id="PS50977"/>
    </source>
</evidence>
<proteinExistence type="predicted"/>
<dbReference type="PRINTS" id="PR00455">
    <property type="entry name" value="HTHTETR"/>
</dbReference>
<dbReference type="Proteomes" id="UP000218387">
    <property type="component" value="Chromosome"/>
</dbReference>
<evidence type="ECO:0000256" key="2">
    <source>
        <dbReference type="PROSITE-ProRule" id="PRU00335"/>
    </source>
</evidence>
<accession>A0A4P9C9R1</accession>
<dbReference type="AlphaFoldDB" id="A0A4P9C9R1"/>
<dbReference type="InterPro" id="IPR009057">
    <property type="entry name" value="Homeodomain-like_sf"/>
</dbReference>
<name>A0A4P9C9R1_EUBML</name>
<evidence type="ECO:0000313" key="4">
    <source>
        <dbReference type="EMBL" id="QCT72153.1"/>
    </source>
</evidence>
<protein>
    <submittedName>
        <fullName evidence="4">TetR/AcrR family transcriptional regulator</fullName>
    </submittedName>
</protein>
<dbReference type="KEGG" id="emt:CPZ25_012745"/>
<dbReference type="InterPro" id="IPR050109">
    <property type="entry name" value="HTH-type_TetR-like_transc_reg"/>
</dbReference>
<feature type="domain" description="HTH tetR-type" evidence="3">
    <location>
        <begin position="2"/>
        <end position="62"/>
    </location>
</feature>
<dbReference type="PROSITE" id="PS50977">
    <property type="entry name" value="HTH_TETR_2"/>
    <property type="match status" value="1"/>
</dbReference>
<dbReference type="Gene3D" id="1.10.357.10">
    <property type="entry name" value="Tetracycline Repressor, domain 2"/>
    <property type="match status" value="1"/>
</dbReference>
<dbReference type="GO" id="GO:0000976">
    <property type="term" value="F:transcription cis-regulatory region binding"/>
    <property type="evidence" value="ECO:0007669"/>
    <property type="project" value="TreeGrafter"/>
</dbReference>
<keyword evidence="5" id="KW-1185">Reference proteome</keyword>
<dbReference type="InterPro" id="IPR001647">
    <property type="entry name" value="HTH_TetR"/>
</dbReference>